<dbReference type="SUPFAM" id="SSF55073">
    <property type="entry name" value="Nucleotide cyclase"/>
    <property type="match status" value="1"/>
</dbReference>
<reference evidence="7 8" key="1">
    <citation type="submission" date="2020-04" db="EMBL/GenBank/DDBJ databases">
        <title>Massilia sp. nov., a cold adapted bacteria isolated from Arctic soil.</title>
        <authorList>
            <person name="Son J."/>
            <person name="Ka J.-O."/>
        </authorList>
    </citation>
    <scope>NUCLEOTIDE SEQUENCE [LARGE SCALE GENOMIC DNA]</scope>
    <source>
        <strain evidence="7 8">ML15P13</strain>
    </source>
</reference>
<dbReference type="Gene3D" id="3.30.70.270">
    <property type="match status" value="1"/>
</dbReference>
<dbReference type="Proteomes" id="UP000533905">
    <property type="component" value="Unassembled WGS sequence"/>
</dbReference>
<dbReference type="InterPro" id="IPR043128">
    <property type="entry name" value="Rev_trsase/Diguanyl_cyclase"/>
</dbReference>
<dbReference type="EC" id="2.7.7.65" evidence="1"/>
<proteinExistence type="predicted"/>
<dbReference type="PANTHER" id="PTHR45138:SF9">
    <property type="entry name" value="DIGUANYLATE CYCLASE DGCM-RELATED"/>
    <property type="match status" value="1"/>
</dbReference>
<dbReference type="Gene3D" id="1.25.40.10">
    <property type="entry name" value="Tetratricopeptide repeat domain"/>
    <property type="match status" value="2"/>
</dbReference>
<keyword evidence="5" id="KW-0732">Signal</keyword>
<protein>
    <recommendedName>
        <fullName evidence="1">diguanylate cyclase</fullName>
        <ecNumber evidence="1">2.7.7.65</ecNumber>
    </recommendedName>
</protein>
<keyword evidence="4" id="KW-0472">Membrane</keyword>
<feature type="signal peptide" evidence="5">
    <location>
        <begin position="1"/>
        <end position="30"/>
    </location>
</feature>
<dbReference type="SMART" id="SM00028">
    <property type="entry name" value="TPR"/>
    <property type="match status" value="5"/>
</dbReference>
<dbReference type="InterPro" id="IPR029787">
    <property type="entry name" value="Nucleotide_cyclase"/>
</dbReference>
<feature type="coiled-coil region" evidence="3">
    <location>
        <begin position="400"/>
        <end position="467"/>
    </location>
</feature>
<dbReference type="PROSITE" id="PS50887">
    <property type="entry name" value="GGDEF"/>
    <property type="match status" value="1"/>
</dbReference>
<dbReference type="CDD" id="cd01949">
    <property type="entry name" value="GGDEF"/>
    <property type="match status" value="1"/>
</dbReference>
<dbReference type="InterPro" id="IPR000160">
    <property type="entry name" value="GGDEF_dom"/>
</dbReference>
<evidence type="ECO:0000256" key="5">
    <source>
        <dbReference type="SAM" id="SignalP"/>
    </source>
</evidence>
<keyword evidence="3" id="KW-0175">Coiled coil</keyword>
<dbReference type="GO" id="GO:1902201">
    <property type="term" value="P:negative regulation of bacterial-type flagellum-dependent cell motility"/>
    <property type="evidence" value="ECO:0007669"/>
    <property type="project" value="TreeGrafter"/>
</dbReference>
<evidence type="ECO:0000259" key="6">
    <source>
        <dbReference type="PROSITE" id="PS50887"/>
    </source>
</evidence>
<evidence type="ECO:0000256" key="4">
    <source>
        <dbReference type="SAM" id="Phobius"/>
    </source>
</evidence>
<gene>
    <name evidence="7" type="ORF">HGB41_07520</name>
</gene>
<dbReference type="GO" id="GO:0005886">
    <property type="term" value="C:plasma membrane"/>
    <property type="evidence" value="ECO:0007669"/>
    <property type="project" value="TreeGrafter"/>
</dbReference>
<evidence type="ECO:0000256" key="1">
    <source>
        <dbReference type="ARBA" id="ARBA00012528"/>
    </source>
</evidence>
<organism evidence="7 8">
    <name type="scientific">Telluria aromaticivorans</name>
    <dbReference type="NCBI Taxonomy" id="2725995"/>
    <lineage>
        <taxon>Bacteria</taxon>
        <taxon>Pseudomonadati</taxon>
        <taxon>Pseudomonadota</taxon>
        <taxon>Betaproteobacteria</taxon>
        <taxon>Burkholderiales</taxon>
        <taxon>Oxalobacteraceae</taxon>
        <taxon>Telluria group</taxon>
        <taxon>Telluria</taxon>
    </lineage>
</organism>
<accession>A0A7Y2JZW8</accession>
<dbReference type="RefSeq" id="WP_171082759.1">
    <property type="nucleotide sequence ID" value="NZ_JABAIV010000002.1"/>
</dbReference>
<dbReference type="SUPFAM" id="SSF48452">
    <property type="entry name" value="TPR-like"/>
    <property type="match status" value="2"/>
</dbReference>
<feature type="domain" description="GGDEF" evidence="6">
    <location>
        <begin position="500"/>
        <end position="637"/>
    </location>
</feature>
<dbReference type="Pfam" id="PF00990">
    <property type="entry name" value="GGDEF"/>
    <property type="match status" value="1"/>
</dbReference>
<feature type="transmembrane region" description="Helical" evidence="4">
    <location>
        <begin position="428"/>
        <end position="447"/>
    </location>
</feature>
<feature type="chain" id="PRO_5030830877" description="diguanylate cyclase" evidence="5">
    <location>
        <begin position="31"/>
        <end position="678"/>
    </location>
</feature>
<keyword evidence="4" id="KW-0812">Transmembrane</keyword>
<dbReference type="GO" id="GO:0043709">
    <property type="term" value="P:cell adhesion involved in single-species biofilm formation"/>
    <property type="evidence" value="ECO:0007669"/>
    <property type="project" value="TreeGrafter"/>
</dbReference>
<dbReference type="SMART" id="SM00267">
    <property type="entry name" value="GGDEF"/>
    <property type="match status" value="1"/>
</dbReference>
<dbReference type="InterPro" id="IPR019734">
    <property type="entry name" value="TPR_rpt"/>
</dbReference>
<dbReference type="GO" id="GO:0052621">
    <property type="term" value="F:diguanylate cyclase activity"/>
    <property type="evidence" value="ECO:0007669"/>
    <property type="project" value="UniProtKB-EC"/>
</dbReference>
<comment type="caution">
    <text evidence="7">The sequence shown here is derived from an EMBL/GenBank/DDBJ whole genome shotgun (WGS) entry which is preliminary data.</text>
</comment>
<name>A0A7Y2JZW8_9BURK</name>
<dbReference type="AlphaFoldDB" id="A0A7Y2JZW8"/>
<evidence type="ECO:0000256" key="3">
    <source>
        <dbReference type="SAM" id="Coils"/>
    </source>
</evidence>
<dbReference type="EMBL" id="JABAIV010000002">
    <property type="protein sequence ID" value="NNG22849.1"/>
    <property type="molecule type" value="Genomic_DNA"/>
</dbReference>
<comment type="catalytic activity">
    <reaction evidence="2">
        <text>2 GTP = 3',3'-c-di-GMP + 2 diphosphate</text>
        <dbReference type="Rhea" id="RHEA:24898"/>
        <dbReference type="ChEBI" id="CHEBI:33019"/>
        <dbReference type="ChEBI" id="CHEBI:37565"/>
        <dbReference type="ChEBI" id="CHEBI:58805"/>
        <dbReference type="EC" id="2.7.7.65"/>
    </reaction>
</comment>
<dbReference type="InterPro" id="IPR050469">
    <property type="entry name" value="Diguanylate_Cyclase"/>
</dbReference>
<dbReference type="FunFam" id="3.30.70.270:FF:000001">
    <property type="entry name" value="Diguanylate cyclase domain protein"/>
    <property type="match status" value="1"/>
</dbReference>
<dbReference type="NCBIfam" id="TIGR00254">
    <property type="entry name" value="GGDEF"/>
    <property type="match status" value="1"/>
</dbReference>
<evidence type="ECO:0000313" key="8">
    <source>
        <dbReference type="Proteomes" id="UP000533905"/>
    </source>
</evidence>
<dbReference type="InterPro" id="IPR011990">
    <property type="entry name" value="TPR-like_helical_dom_sf"/>
</dbReference>
<evidence type="ECO:0000313" key="7">
    <source>
        <dbReference type="EMBL" id="NNG22849.1"/>
    </source>
</evidence>
<dbReference type="PANTHER" id="PTHR45138">
    <property type="entry name" value="REGULATORY COMPONENTS OF SENSORY TRANSDUCTION SYSTEM"/>
    <property type="match status" value="1"/>
</dbReference>
<keyword evidence="8" id="KW-1185">Reference proteome</keyword>
<sequence>MLPSLSRALVRSRRIANVAALCIASAAAGAGDTAPLAQRLAEIREINKYAGQRALPILLAMEAEGRAAPLAERIEFLNQLSNAYDEVGKLDEANAVADELVALGRKNNNNIALAKGLLRKAYMAFRRSELAESHRLVWEAETLAYTTNDAELKVRATISSGDSWAEEGNFPKALERLQAAAAMARQNNDPTQVVMSLNALIDLYGQMREYDKGFEALAEAVEAAEKTNSPGRMATLKHAEYGLSVSTGQYQRGLKALLDSLAIERRIGAESLAAYTLVNLSDCYLKLRDYRNAATYAEQAVTAARTLNDAGLEATARLNLGQAYLALGRPAEGKRHIEAGMTAYENLGDQPELQQVLVEYGQALERVGDLPGALRAYHRERKISNELFEKRRQRAVLDLQEKYETEKKQRQIELLRSENEVNRLQHRVMWLLAAVFALAAVVVGLLYRKVRHANAQLYEKNKELKQQSVRDPLTGLYNRRHFLDYMRTTPQPEVREGSDQCGGLFLLDVDHFKHINDTYGHAAGDAVLTAISASLRDILRETDMIVRWGGEEFLAFLPTVPRGSLDEVAERILTGISAVTIAHAGHALTVNVSIGFAPFPLACGGEVLPWERAVNVVDMALYLAKAHGRNRAYCVRGFGDPSQVCLEDIEQNLERAWRNGQVNLSVVHGAVQGQRVSA</sequence>
<dbReference type="Pfam" id="PF13181">
    <property type="entry name" value="TPR_8"/>
    <property type="match status" value="1"/>
</dbReference>
<keyword evidence="4" id="KW-1133">Transmembrane helix</keyword>
<evidence type="ECO:0000256" key="2">
    <source>
        <dbReference type="ARBA" id="ARBA00034247"/>
    </source>
</evidence>